<dbReference type="Gene3D" id="1.20.1090.10">
    <property type="entry name" value="Dehydroquinate synthase-like - alpha domain"/>
    <property type="match status" value="1"/>
</dbReference>
<dbReference type="EMBL" id="DWUP01000194">
    <property type="protein sequence ID" value="HJD53725.1"/>
    <property type="molecule type" value="Genomic_DNA"/>
</dbReference>
<dbReference type="Proteomes" id="UP000787625">
    <property type="component" value="Unassembled WGS sequence"/>
</dbReference>
<protein>
    <submittedName>
        <fullName evidence="5">Iron-containing alcohol dehydrogenase</fullName>
    </submittedName>
</protein>
<dbReference type="PANTHER" id="PTHR43633">
    <property type="entry name" value="ALCOHOL DEHYDROGENASE YQHD"/>
    <property type="match status" value="1"/>
</dbReference>
<organism evidence="5 6">
    <name type="scientific">Candidatus Avibacteroides avistercoris</name>
    <dbReference type="NCBI Taxonomy" id="2840690"/>
    <lineage>
        <taxon>Bacteria</taxon>
        <taxon>Pseudomonadati</taxon>
        <taxon>Bacteroidota</taxon>
        <taxon>Bacteroidia</taxon>
        <taxon>Bacteroidales</taxon>
        <taxon>Bacteroidaceae</taxon>
        <taxon>Bacteroidaceae incertae sedis</taxon>
        <taxon>Candidatus Avibacteroides</taxon>
    </lineage>
</organism>
<dbReference type="InterPro" id="IPR044731">
    <property type="entry name" value="BDH-like"/>
</dbReference>
<evidence type="ECO:0000259" key="4">
    <source>
        <dbReference type="Pfam" id="PF25137"/>
    </source>
</evidence>
<evidence type="ECO:0000313" key="5">
    <source>
        <dbReference type="EMBL" id="HJD53725.1"/>
    </source>
</evidence>
<feature type="domain" description="Alcohol dehydrogenase iron-type/glycerol dehydrogenase GldA" evidence="3">
    <location>
        <begin position="9"/>
        <end position="179"/>
    </location>
</feature>
<dbReference type="FunFam" id="3.40.50.1970:FF:000003">
    <property type="entry name" value="Alcohol dehydrogenase, iron-containing"/>
    <property type="match status" value="1"/>
</dbReference>
<dbReference type="InterPro" id="IPR001670">
    <property type="entry name" value="ADH_Fe/GldA"/>
</dbReference>
<comment type="similarity">
    <text evidence="1">Belongs to the iron-containing alcohol dehydrogenase family.</text>
</comment>
<sequence length="392" mass="42412">MNNFNFCSPTYFAFGRGTESRAGELCVKYGAGRVLIVYGGGSAVRSGLLARVKERLDEARLWHTDLAGIKPNPTDDRVYEGIDVCRRERIDFILAVGGGSVIDTAKGIAAGAVYDGDFWDFYSGKAVPRSALPVGVVLTIPAAGSEGSGNTVITKVDGLHKISIRTEEVLRPRFAIMDPELTFTLPPFQTACGIADMMAHIMERYFSNTPGVEVSDRLCESVLTTIIGQAPIVMRSPDDYDARANIMWCGMIAHNGTCGVGREEDWSSHALEHEVSAVYDVAHGAGLAVIFPAWLTWMASHNPHKVAQFAGRVFGVEQLASPEATALEGVARLKAFFRSIGLPVTFAALGVANPDIDLLVRKLVEDKGQPIGNYVRLTPQDCREIYLLGCGD</sequence>
<dbReference type="PANTHER" id="PTHR43633:SF1">
    <property type="entry name" value="ALCOHOL DEHYDROGENASE YQHD"/>
    <property type="match status" value="1"/>
</dbReference>
<dbReference type="CDD" id="cd08187">
    <property type="entry name" value="BDH"/>
    <property type="match status" value="1"/>
</dbReference>
<dbReference type="Gene3D" id="3.40.50.1970">
    <property type="match status" value="1"/>
</dbReference>
<feature type="domain" description="Fe-containing alcohol dehydrogenase-like C-terminal" evidence="4">
    <location>
        <begin position="191"/>
        <end position="386"/>
    </location>
</feature>
<reference evidence="5" key="2">
    <citation type="submission" date="2021-04" db="EMBL/GenBank/DDBJ databases">
        <authorList>
            <person name="Gilroy R."/>
        </authorList>
    </citation>
    <scope>NUCLEOTIDE SEQUENCE</scope>
    <source>
        <strain evidence="5">MalCec1-1739</strain>
    </source>
</reference>
<proteinExistence type="inferred from homology"/>
<dbReference type="Pfam" id="PF25137">
    <property type="entry name" value="ADH_Fe_C"/>
    <property type="match status" value="1"/>
</dbReference>
<dbReference type="GO" id="GO:0008106">
    <property type="term" value="F:alcohol dehydrogenase (NADP+) activity"/>
    <property type="evidence" value="ECO:0007669"/>
    <property type="project" value="TreeGrafter"/>
</dbReference>
<evidence type="ECO:0000259" key="3">
    <source>
        <dbReference type="Pfam" id="PF00465"/>
    </source>
</evidence>
<evidence type="ECO:0000256" key="2">
    <source>
        <dbReference type="ARBA" id="ARBA00023002"/>
    </source>
</evidence>
<evidence type="ECO:0000256" key="1">
    <source>
        <dbReference type="ARBA" id="ARBA00007358"/>
    </source>
</evidence>
<comment type="caution">
    <text evidence="5">The sequence shown here is derived from an EMBL/GenBank/DDBJ whole genome shotgun (WGS) entry which is preliminary data.</text>
</comment>
<dbReference type="SUPFAM" id="SSF56796">
    <property type="entry name" value="Dehydroquinate synthase-like"/>
    <property type="match status" value="1"/>
</dbReference>
<dbReference type="GO" id="GO:1990362">
    <property type="term" value="F:butanol dehydrogenase (NAD+) activity"/>
    <property type="evidence" value="ECO:0007669"/>
    <property type="project" value="InterPro"/>
</dbReference>
<evidence type="ECO:0000313" key="6">
    <source>
        <dbReference type="Proteomes" id="UP000787625"/>
    </source>
</evidence>
<dbReference type="GO" id="GO:0046872">
    <property type="term" value="F:metal ion binding"/>
    <property type="evidence" value="ECO:0007669"/>
    <property type="project" value="InterPro"/>
</dbReference>
<gene>
    <name evidence="5" type="ORF">IAA93_08390</name>
</gene>
<dbReference type="GO" id="GO:1990002">
    <property type="term" value="F:methylglyoxal reductase (NADPH) (acetol producing) activity"/>
    <property type="evidence" value="ECO:0007669"/>
    <property type="project" value="TreeGrafter"/>
</dbReference>
<dbReference type="GO" id="GO:0005829">
    <property type="term" value="C:cytosol"/>
    <property type="evidence" value="ECO:0007669"/>
    <property type="project" value="TreeGrafter"/>
</dbReference>
<dbReference type="Pfam" id="PF00465">
    <property type="entry name" value="Fe-ADH"/>
    <property type="match status" value="1"/>
</dbReference>
<dbReference type="AlphaFoldDB" id="A0A9D2UJN7"/>
<dbReference type="InterPro" id="IPR018211">
    <property type="entry name" value="ADH_Fe_CS"/>
</dbReference>
<name>A0A9D2UJN7_9BACT</name>
<dbReference type="PROSITE" id="PS00913">
    <property type="entry name" value="ADH_IRON_1"/>
    <property type="match status" value="1"/>
</dbReference>
<dbReference type="PROSITE" id="PS00060">
    <property type="entry name" value="ADH_IRON_2"/>
    <property type="match status" value="1"/>
</dbReference>
<accession>A0A9D2UJN7</accession>
<keyword evidence="2" id="KW-0560">Oxidoreductase</keyword>
<dbReference type="InterPro" id="IPR056798">
    <property type="entry name" value="ADH_Fe_C"/>
</dbReference>
<reference evidence="5" key="1">
    <citation type="journal article" date="2021" name="PeerJ">
        <title>Extensive microbial diversity within the chicken gut microbiome revealed by metagenomics and culture.</title>
        <authorList>
            <person name="Gilroy R."/>
            <person name="Ravi A."/>
            <person name="Getino M."/>
            <person name="Pursley I."/>
            <person name="Horton D.L."/>
            <person name="Alikhan N.F."/>
            <person name="Baker D."/>
            <person name="Gharbi K."/>
            <person name="Hall N."/>
            <person name="Watson M."/>
            <person name="Adriaenssens E.M."/>
            <person name="Foster-Nyarko E."/>
            <person name="Jarju S."/>
            <person name="Secka A."/>
            <person name="Antonio M."/>
            <person name="Oren A."/>
            <person name="Chaudhuri R.R."/>
            <person name="La Ragione R."/>
            <person name="Hildebrand F."/>
            <person name="Pallen M.J."/>
        </authorList>
    </citation>
    <scope>NUCLEOTIDE SEQUENCE</scope>
    <source>
        <strain evidence="5">MalCec1-1739</strain>
    </source>
</reference>